<dbReference type="Gene3D" id="2.40.100.10">
    <property type="entry name" value="Cyclophilin-like"/>
    <property type="match status" value="1"/>
</dbReference>
<feature type="region of interest" description="Disordered" evidence="4">
    <location>
        <begin position="442"/>
        <end position="670"/>
    </location>
</feature>
<dbReference type="InterPro" id="IPR029000">
    <property type="entry name" value="Cyclophilin-like_dom_sf"/>
</dbReference>
<feature type="domain" description="PPIase cyclophilin-type" evidence="5">
    <location>
        <begin position="22"/>
        <end position="185"/>
    </location>
</feature>
<dbReference type="SUPFAM" id="SSF50891">
    <property type="entry name" value="Cyclophilin-like"/>
    <property type="match status" value="1"/>
</dbReference>
<dbReference type="PANTHER" id="PTHR11071:SF565">
    <property type="entry name" value="MOCA-CYP, ISOFORM A"/>
    <property type="match status" value="1"/>
</dbReference>
<evidence type="ECO:0000313" key="7">
    <source>
        <dbReference type="Proteomes" id="UP001235939"/>
    </source>
</evidence>
<organism evidence="6 7">
    <name type="scientific">Cordylochernes scorpioides</name>
    <dbReference type="NCBI Taxonomy" id="51811"/>
    <lineage>
        <taxon>Eukaryota</taxon>
        <taxon>Metazoa</taxon>
        <taxon>Ecdysozoa</taxon>
        <taxon>Arthropoda</taxon>
        <taxon>Chelicerata</taxon>
        <taxon>Arachnida</taxon>
        <taxon>Pseudoscorpiones</taxon>
        <taxon>Cheliferoidea</taxon>
        <taxon>Chernetidae</taxon>
        <taxon>Cordylochernes</taxon>
    </lineage>
</organism>
<feature type="compositionally biased region" description="Basic and acidic residues" evidence="4">
    <location>
        <begin position="625"/>
        <end position="637"/>
    </location>
</feature>
<feature type="compositionally biased region" description="Polar residues" evidence="4">
    <location>
        <begin position="319"/>
        <end position="330"/>
    </location>
</feature>
<feature type="compositionally biased region" description="Basic residues" evidence="4">
    <location>
        <begin position="298"/>
        <end position="315"/>
    </location>
</feature>
<dbReference type="Proteomes" id="UP001235939">
    <property type="component" value="Chromosome 22"/>
</dbReference>
<proteinExistence type="predicted"/>
<keyword evidence="7" id="KW-1185">Reference proteome</keyword>
<evidence type="ECO:0000313" key="6">
    <source>
        <dbReference type="EMBL" id="UYV83072.1"/>
    </source>
</evidence>
<evidence type="ECO:0000256" key="1">
    <source>
        <dbReference type="ARBA" id="ARBA00013194"/>
    </source>
</evidence>
<feature type="region of interest" description="Disordered" evidence="4">
    <location>
        <begin position="692"/>
        <end position="746"/>
    </location>
</feature>
<feature type="compositionally biased region" description="Basic residues" evidence="4">
    <location>
        <begin position="224"/>
        <end position="240"/>
    </location>
</feature>
<dbReference type="PROSITE" id="PS00170">
    <property type="entry name" value="CSA_PPIASE_1"/>
    <property type="match status" value="1"/>
</dbReference>
<reference evidence="6 7" key="1">
    <citation type="submission" date="2022-03" db="EMBL/GenBank/DDBJ databases">
        <title>A chromosomal length assembly of Cordylochernes scorpioides.</title>
        <authorList>
            <person name="Zeh D."/>
            <person name="Zeh J."/>
        </authorList>
    </citation>
    <scope>NUCLEOTIDE SEQUENCE [LARGE SCALE GENOMIC DNA]</scope>
    <source>
        <strain evidence="6">IN4F17</strain>
        <tissue evidence="6">Whole Body</tissue>
    </source>
</reference>
<evidence type="ECO:0000256" key="3">
    <source>
        <dbReference type="ARBA" id="ARBA00023235"/>
    </source>
</evidence>
<feature type="compositionally biased region" description="Basic residues" evidence="4">
    <location>
        <begin position="189"/>
        <end position="200"/>
    </location>
</feature>
<feature type="compositionally biased region" description="Basic residues" evidence="4">
    <location>
        <begin position="474"/>
        <end position="488"/>
    </location>
</feature>
<feature type="compositionally biased region" description="Basic and acidic residues" evidence="4">
    <location>
        <begin position="516"/>
        <end position="528"/>
    </location>
</feature>
<evidence type="ECO:0000256" key="2">
    <source>
        <dbReference type="ARBA" id="ARBA00023110"/>
    </source>
</evidence>
<keyword evidence="2" id="KW-0697">Rotamase</keyword>
<feature type="compositionally biased region" description="Basic residues" evidence="4">
    <location>
        <begin position="496"/>
        <end position="515"/>
    </location>
</feature>
<evidence type="ECO:0000259" key="5">
    <source>
        <dbReference type="PROSITE" id="PS50072"/>
    </source>
</evidence>
<feature type="compositionally biased region" description="Acidic residues" evidence="4">
    <location>
        <begin position="394"/>
        <end position="404"/>
    </location>
</feature>
<dbReference type="EC" id="5.2.1.8" evidence="1"/>
<name>A0ABY6LSF1_9ARAC</name>
<sequence>MIIMQFDFALTNVPEPHVAGAGEKGLGQTTKKLLHYKGSIFHRIVRNFMIQGGDFSAGNGTGGESIFSGTFKDENFELKHDKPFLLSMANRGKDTNGSQFFIKLWVVPEPPSQLHIWTSKFVSPTISLLLQLSKQASSHTYFRRSIHVVFGSVVAGFDIVREIEGQKTDSNSKPLSDVKIANCGELVPKMKHKEKKKRKRVSEEEEGEDGQMSGSGGEEDSEKKKKKKKRDKEKSHKKSVKERLSKRRNESVEKEYDDPECSIRPEEIPDVPTNNFLMRRSPVVDYDRSRPDFYSSSRRTKVSRSGRKIKGRGFMRYRTPSSSEGRSGSETPPHWRQAQARTRLPPKQIIITRSPGVSEDEAEEEEDSRKNQPLISFVKTVDANGRQKPRPLVDESEGSTEEEEDGRKPRLDSKVLDLRDKDTDNKVVPVVMFHDRFLDRRGERPEHYSRSRPPPQQDRWSRYERHREPEPRDHRRREERRSRSRGRRPRVEPSPPRHHNRRSPPPHRSNVRSHHRDREDNREAENRLHHLYNPETSKQQSHSPRRSKEISVPKSAPAQAVTYHMDKPSKSPTPPEPEVKEQPEKPAVISPVNDTSEPMDLDGSVTNSPIRPFEAESSLPTQDDSCSRDFILEKPEAAEVPENQEADRAPPPYQEEEMGSQPPVYDPVVYGLQPGYGYPAQPYQQDFQAAASYPPDQTTAQEPSYEVPEIPLPADTSQQATLRYSEDEEEDEEAGGPLLPPGVDHIDDVPTFDKVPLQAAPKVQVITGCTR</sequence>
<dbReference type="InterPro" id="IPR020892">
    <property type="entry name" value="Cyclophilin-type_PPIase_CS"/>
</dbReference>
<dbReference type="PROSITE" id="PS50072">
    <property type="entry name" value="CSA_PPIASE_2"/>
    <property type="match status" value="1"/>
</dbReference>
<evidence type="ECO:0000256" key="4">
    <source>
        <dbReference type="SAM" id="MobiDB-lite"/>
    </source>
</evidence>
<accession>A0ABY6LSF1</accession>
<feature type="compositionally biased region" description="Basic and acidic residues" evidence="4">
    <location>
        <begin position="405"/>
        <end position="421"/>
    </location>
</feature>
<dbReference type="PANTHER" id="PTHR11071">
    <property type="entry name" value="PEPTIDYL-PROLYL CIS-TRANS ISOMERASE"/>
    <property type="match status" value="1"/>
</dbReference>
<keyword evidence="3" id="KW-0413">Isomerase</keyword>
<dbReference type="PRINTS" id="PR00153">
    <property type="entry name" value="CSAPPISMRASE"/>
</dbReference>
<dbReference type="EMBL" id="CP092884">
    <property type="protein sequence ID" value="UYV83072.1"/>
    <property type="molecule type" value="Genomic_DNA"/>
</dbReference>
<dbReference type="InterPro" id="IPR002130">
    <property type="entry name" value="Cyclophilin-type_PPIase_dom"/>
</dbReference>
<feature type="compositionally biased region" description="Basic and acidic residues" evidence="4">
    <location>
        <begin position="459"/>
        <end position="473"/>
    </location>
</feature>
<feature type="region of interest" description="Disordered" evidence="4">
    <location>
        <begin position="186"/>
        <end position="421"/>
    </location>
</feature>
<feature type="compositionally biased region" description="Basic and acidic residues" evidence="4">
    <location>
        <begin position="241"/>
        <end position="254"/>
    </location>
</feature>
<protein>
    <recommendedName>
        <fullName evidence="1">peptidylprolyl isomerase</fullName>
        <ecNumber evidence="1">5.2.1.8</ecNumber>
    </recommendedName>
</protein>
<gene>
    <name evidence="6" type="ORF">LAZ67_22002090</name>
</gene>
<dbReference type="Pfam" id="PF00160">
    <property type="entry name" value="Pro_isomerase"/>
    <property type="match status" value="1"/>
</dbReference>